<comment type="caution">
    <text evidence="1">The sequence shown here is derived from an EMBL/GenBank/DDBJ whole genome shotgun (WGS) entry which is preliminary data.</text>
</comment>
<gene>
    <name evidence="1" type="ORF">EVAR_18495_1</name>
</gene>
<sequence>MVSRSARPAAAAARAGTTLPRLAAEPYPLRNKDPIAHFVRVEGEPYARQPNPSWKALKNFLETIPDAGRTGRKLFANEKRGEQL</sequence>
<evidence type="ECO:0000313" key="1">
    <source>
        <dbReference type="EMBL" id="GBP31956.1"/>
    </source>
</evidence>
<dbReference type="AlphaFoldDB" id="A0A4C1V0Z9"/>
<keyword evidence="2" id="KW-1185">Reference proteome</keyword>
<organism evidence="1 2">
    <name type="scientific">Eumeta variegata</name>
    <name type="common">Bagworm moth</name>
    <name type="synonym">Eumeta japonica</name>
    <dbReference type="NCBI Taxonomy" id="151549"/>
    <lineage>
        <taxon>Eukaryota</taxon>
        <taxon>Metazoa</taxon>
        <taxon>Ecdysozoa</taxon>
        <taxon>Arthropoda</taxon>
        <taxon>Hexapoda</taxon>
        <taxon>Insecta</taxon>
        <taxon>Pterygota</taxon>
        <taxon>Neoptera</taxon>
        <taxon>Endopterygota</taxon>
        <taxon>Lepidoptera</taxon>
        <taxon>Glossata</taxon>
        <taxon>Ditrysia</taxon>
        <taxon>Tineoidea</taxon>
        <taxon>Psychidae</taxon>
        <taxon>Oiketicinae</taxon>
        <taxon>Eumeta</taxon>
    </lineage>
</organism>
<evidence type="ECO:0000313" key="2">
    <source>
        <dbReference type="Proteomes" id="UP000299102"/>
    </source>
</evidence>
<dbReference type="Proteomes" id="UP000299102">
    <property type="component" value="Unassembled WGS sequence"/>
</dbReference>
<protein>
    <submittedName>
        <fullName evidence="1">Uncharacterized protein</fullName>
    </submittedName>
</protein>
<name>A0A4C1V0Z9_EUMVA</name>
<accession>A0A4C1V0Z9</accession>
<reference evidence="1 2" key="1">
    <citation type="journal article" date="2019" name="Commun. Biol.">
        <title>The bagworm genome reveals a unique fibroin gene that provides high tensile strength.</title>
        <authorList>
            <person name="Kono N."/>
            <person name="Nakamura H."/>
            <person name="Ohtoshi R."/>
            <person name="Tomita M."/>
            <person name="Numata K."/>
            <person name="Arakawa K."/>
        </authorList>
    </citation>
    <scope>NUCLEOTIDE SEQUENCE [LARGE SCALE GENOMIC DNA]</scope>
</reference>
<proteinExistence type="predicted"/>
<dbReference type="EMBL" id="BGZK01000253">
    <property type="protein sequence ID" value="GBP31956.1"/>
    <property type="molecule type" value="Genomic_DNA"/>
</dbReference>